<dbReference type="Gene3D" id="2.60.120.10">
    <property type="entry name" value="Jelly Rolls"/>
    <property type="match status" value="1"/>
</dbReference>
<keyword evidence="4" id="KW-1185">Reference proteome</keyword>
<dbReference type="EMBL" id="PGGS01000408">
    <property type="protein sequence ID" value="PNH04250.1"/>
    <property type="molecule type" value="Genomic_DNA"/>
</dbReference>
<dbReference type="AlphaFoldDB" id="A0A2J7ZVG9"/>
<evidence type="ECO:0000259" key="2">
    <source>
        <dbReference type="Pfam" id="PF07883"/>
    </source>
</evidence>
<evidence type="ECO:0000313" key="4">
    <source>
        <dbReference type="Proteomes" id="UP000236333"/>
    </source>
</evidence>
<feature type="domain" description="Cupin type-2" evidence="2">
    <location>
        <begin position="74"/>
        <end position="148"/>
    </location>
</feature>
<dbReference type="InterPro" id="IPR014710">
    <property type="entry name" value="RmlC-like_jellyroll"/>
</dbReference>
<protein>
    <recommendedName>
        <fullName evidence="2">Cupin type-2 domain-containing protein</fullName>
    </recommendedName>
</protein>
<organism evidence="3 4">
    <name type="scientific">Tetrabaena socialis</name>
    <dbReference type="NCBI Taxonomy" id="47790"/>
    <lineage>
        <taxon>Eukaryota</taxon>
        <taxon>Viridiplantae</taxon>
        <taxon>Chlorophyta</taxon>
        <taxon>core chlorophytes</taxon>
        <taxon>Chlorophyceae</taxon>
        <taxon>CS clade</taxon>
        <taxon>Chlamydomonadales</taxon>
        <taxon>Tetrabaenaceae</taxon>
        <taxon>Tetrabaena</taxon>
    </lineage>
</organism>
<comment type="caution">
    <text evidence="3">The sequence shown here is derived from an EMBL/GenBank/DDBJ whole genome shotgun (WGS) entry which is preliminary data.</text>
</comment>
<name>A0A2J7ZVG9_9CHLO</name>
<keyword evidence="1" id="KW-0732">Signal</keyword>
<reference evidence="3 4" key="1">
    <citation type="journal article" date="2017" name="Mol. Biol. Evol.">
        <title>The 4-celled Tetrabaena socialis nuclear genome reveals the essential components for genetic control of cell number at the origin of multicellularity in the volvocine lineage.</title>
        <authorList>
            <person name="Featherston J."/>
            <person name="Arakaki Y."/>
            <person name="Hanschen E.R."/>
            <person name="Ferris P.J."/>
            <person name="Michod R.E."/>
            <person name="Olson B.J.S.C."/>
            <person name="Nozaki H."/>
            <person name="Durand P.M."/>
        </authorList>
    </citation>
    <scope>NUCLEOTIDE SEQUENCE [LARGE SCALE GENOMIC DNA]</scope>
    <source>
        <strain evidence="3 4">NIES-571</strain>
    </source>
</reference>
<dbReference type="PANTHER" id="PTHR40434:SF1">
    <property type="entry name" value="CUPIN TYPE-1 DOMAIN-CONTAINING PROTEIN"/>
    <property type="match status" value="1"/>
</dbReference>
<dbReference type="SUPFAM" id="SSF51182">
    <property type="entry name" value="RmlC-like cupins"/>
    <property type="match status" value="1"/>
</dbReference>
<sequence length="193" mass="21095">MLALLAWATVLAALVQNACAASVEAPRGLKCRTKPPPYIQHTSTAWNFTDEGRWGAYFFGGIRQNGPGTPETGRMVIGPGTGFNAHRHLASGEWIFVLVGTLRYGYWDPSQPGPTIVDLGPGAVAHIPMGQIHQEMNEGTEVVELLVVSNSFAPMEFYEDWPETADTPGYRPPLLPWEQVCPPGSEELPHEDL</sequence>
<dbReference type="CDD" id="cd02208">
    <property type="entry name" value="cupin_RmlC-like"/>
    <property type="match status" value="1"/>
</dbReference>
<accession>A0A2J7ZVG9</accession>
<feature type="signal peptide" evidence="1">
    <location>
        <begin position="1"/>
        <end position="20"/>
    </location>
</feature>
<gene>
    <name evidence="3" type="ORF">TSOC_009618</name>
</gene>
<dbReference type="PANTHER" id="PTHR40434">
    <property type="entry name" value="CUPIN_2 DOMAIN-CONTAINING PROTEIN"/>
    <property type="match status" value="1"/>
</dbReference>
<proteinExistence type="predicted"/>
<dbReference type="Pfam" id="PF07883">
    <property type="entry name" value="Cupin_2"/>
    <property type="match status" value="1"/>
</dbReference>
<feature type="chain" id="PRO_5014345000" description="Cupin type-2 domain-containing protein" evidence="1">
    <location>
        <begin position="21"/>
        <end position="193"/>
    </location>
</feature>
<evidence type="ECO:0000256" key="1">
    <source>
        <dbReference type="SAM" id="SignalP"/>
    </source>
</evidence>
<dbReference type="InterPro" id="IPR013096">
    <property type="entry name" value="Cupin_2"/>
</dbReference>
<evidence type="ECO:0000313" key="3">
    <source>
        <dbReference type="EMBL" id="PNH04250.1"/>
    </source>
</evidence>
<dbReference type="InterPro" id="IPR011051">
    <property type="entry name" value="RmlC_Cupin_sf"/>
</dbReference>
<dbReference type="Proteomes" id="UP000236333">
    <property type="component" value="Unassembled WGS sequence"/>
</dbReference>